<sequence length="288" mass="33044">MEIKASLKEKVNKMKYADLHIHSNYSDGIKSPEEIINIAMKKNIKYISITDHDSIASQYVINNKYEGINIIPGIELSTEYQEMELHILGYFIDINNSSLKEMVDKLNFQRIKRVEEILINLKNHDINLDIEDLAIDIDCTVGRSHVANAMVKKGYFEDYKSAFRSFLIKGKPGYVKGFRLNYKECIETINSAGGVAILAHPGQIYRKIEVENIVKELKCFGLKGIEVYHPSHSQSDINKFFNISRKHKLYVTGGSDYHGRVKECKAARIGSYGLNEELLNKFINFNRK</sequence>
<dbReference type="PANTHER" id="PTHR42924">
    <property type="entry name" value="EXONUCLEASE"/>
    <property type="match status" value="1"/>
</dbReference>
<dbReference type="GO" id="GO:0004534">
    <property type="term" value="F:5'-3' RNA exonuclease activity"/>
    <property type="evidence" value="ECO:0007669"/>
    <property type="project" value="TreeGrafter"/>
</dbReference>
<keyword evidence="3" id="KW-1185">Reference proteome</keyword>
<dbReference type="GO" id="GO:0035312">
    <property type="term" value="F:5'-3' DNA exonuclease activity"/>
    <property type="evidence" value="ECO:0007669"/>
    <property type="project" value="TreeGrafter"/>
</dbReference>
<dbReference type="Gene3D" id="3.20.20.140">
    <property type="entry name" value="Metal-dependent hydrolases"/>
    <property type="match status" value="1"/>
</dbReference>
<dbReference type="AlphaFoldDB" id="L1QN01"/>
<reference evidence="2 3" key="1">
    <citation type="submission" date="2012-05" db="EMBL/GenBank/DDBJ databases">
        <authorList>
            <person name="Weinstock G."/>
            <person name="Sodergren E."/>
            <person name="Lobos E.A."/>
            <person name="Fulton L."/>
            <person name="Fulton R."/>
            <person name="Courtney L."/>
            <person name="Fronick C."/>
            <person name="O'Laughlin M."/>
            <person name="Godfrey J."/>
            <person name="Wilson R.M."/>
            <person name="Miner T."/>
            <person name="Farmer C."/>
            <person name="Delehaunty K."/>
            <person name="Cordes M."/>
            <person name="Minx P."/>
            <person name="Tomlinson C."/>
            <person name="Chen J."/>
            <person name="Wollam A."/>
            <person name="Pepin K.H."/>
            <person name="Bhonagiri V."/>
            <person name="Zhang X."/>
            <person name="Suruliraj S."/>
            <person name="Warren W."/>
            <person name="Mitreva M."/>
            <person name="Mardis E.R."/>
            <person name="Wilson R.K."/>
        </authorList>
    </citation>
    <scope>NUCLEOTIDE SEQUENCE [LARGE SCALE GENOMIC DNA]</scope>
    <source>
        <strain evidence="2 3">DSM 1785</strain>
    </source>
</reference>
<dbReference type="InterPro" id="IPR003141">
    <property type="entry name" value="Pol/His_phosphatase_N"/>
</dbReference>
<dbReference type="HOGENOM" id="CLU_067347_1_0_9"/>
<gene>
    <name evidence="2" type="ORF">HMPREF0216_00235</name>
</gene>
<dbReference type="eggNOG" id="COG0613">
    <property type="taxonomic scope" value="Bacteria"/>
</dbReference>
<dbReference type="PATRIC" id="fig|545697.3.peg.231"/>
<protein>
    <submittedName>
        <fullName evidence="2">PHP domain protein</fullName>
    </submittedName>
</protein>
<dbReference type="SUPFAM" id="SSF89550">
    <property type="entry name" value="PHP domain-like"/>
    <property type="match status" value="1"/>
</dbReference>
<comment type="caution">
    <text evidence="2">The sequence shown here is derived from an EMBL/GenBank/DDBJ whole genome shotgun (WGS) entry which is preliminary data.</text>
</comment>
<dbReference type="Gene3D" id="1.10.150.650">
    <property type="match status" value="1"/>
</dbReference>
<name>L1QN01_9CLOT</name>
<accession>L1QN01</accession>
<dbReference type="STRING" id="545697.HMPREF0216_00235"/>
<dbReference type="InterPro" id="IPR016195">
    <property type="entry name" value="Pol/histidinol_Pase-like"/>
</dbReference>
<organism evidence="2 3">
    <name type="scientific">Clostridium celatum DSM 1785</name>
    <dbReference type="NCBI Taxonomy" id="545697"/>
    <lineage>
        <taxon>Bacteria</taxon>
        <taxon>Bacillati</taxon>
        <taxon>Bacillota</taxon>
        <taxon>Clostridia</taxon>
        <taxon>Eubacteriales</taxon>
        <taxon>Clostridiaceae</taxon>
        <taxon>Clostridium</taxon>
    </lineage>
</organism>
<dbReference type="Pfam" id="PF02811">
    <property type="entry name" value="PHP"/>
    <property type="match status" value="1"/>
</dbReference>
<feature type="domain" description="Polymerase/histidinol phosphatase N-terminal" evidence="1">
    <location>
        <begin position="17"/>
        <end position="80"/>
    </location>
</feature>
<dbReference type="EMBL" id="AMEZ01000009">
    <property type="protein sequence ID" value="EKY29374.1"/>
    <property type="molecule type" value="Genomic_DNA"/>
</dbReference>
<dbReference type="PANTHER" id="PTHR42924:SF3">
    <property type="entry name" value="POLYMERASE_HISTIDINOL PHOSPHATASE N-TERMINAL DOMAIN-CONTAINING PROTEIN"/>
    <property type="match status" value="1"/>
</dbReference>
<dbReference type="Proteomes" id="UP000010420">
    <property type="component" value="Unassembled WGS sequence"/>
</dbReference>
<dbReference type="CDD" id="cd07438">
    <property type="entry name" value="PHP_HisPPase_AMP"/>
    <property type="match status" value="1"/>
</dbReference>
<dbReference type="InterPro" id="IPR052018">
    <property type="entry name" value="PHP_domain"/>
</dbReference>
<dbReference type="InterPro" id="IPR004013">
    <property type="entry name" value="PHP_dom"/>
</dbReference>
<proteinExistence type="predicted"/>
<evidence type="ECO:0000313" key="2">
    <source>
        <dbReference type="EMBL" id="EKY29374.1"/>
    </source>
</evidence>
<evidence type="ECO:0000313" key="3">
    <source>
        <dbReference type="Proteomes" id="UP000010420"/>
    </source>
</evidence>
<evidence type="ECO:0000259" key="1">
    <source>
        <dbReference type="SMART" id="SM00481"/>
    </source>
</evidence>
<dbReference type="SMART" id="SM00481">
    <property type="entry name" value="POLIIIAc"/>
    <property type="match status" value="1"/>
</dbReference>